<accession>A0ABR3FW58</accession>
<feature type="domain" description="MYND-type" evidence="5">
    <location>
        <begin position="418"/>
        <end position="457"/>
    </location>
</feature>
<evidence type="ECO:0000256" key="1">
    <source>
        <dbReference type="ARBA" id="ARBA00022723"/>
    </source>
</evidence>
<dbReference type="Pfam" id="PF01753">
    <property type="entry name" value="zf-MYND"/>
    <property type="match status" value="1"/>
</dbReference>
<dbReference type="SUPFAM" id="SSF144232">
    <property type="entry name" value="HIT/MYND zinc finger-like"/>
    <property type="match status" value="1"/>
</dbReference>
<keyword evidence="3" id="KW-0862">Zinc</keyword>
<evidence type="ECO:0000256" key="4">
    <source>
        <dbReference type="PROSITE-ProRule" id="PRU00134"/>
    </source>
</evidence>
<dbReference type="PROSITE" id="PS50865">
    <property type="entry name" value="ZF_MYND_2"/>
    <property type="match status" value="1"/>
</dbReference>
<reference evidence="6 7" key="1">
    <citation type="submission" date="2024-02" db="EMBL/GenBank/DDBJ databases">
        <title>A draft genome for the cacao thread blight pathogen Marasmius crinis-equi.</title>
        <authorList>
            <person name="Cohen S.P."/>
            <person name="Baruah I.K."/>
            <person name="Amoako-Attah I."/>
            <person name="Bukari Y."/>
            <person name="Meinhardt L.W."/>
            <person name="Bailey B.A."/>
        </authorList>
    </citation>
    <scope>NUCLEOTIDE SEQUENCE [LARGE SCALE GENOMIC DNA]</scope>
    <source>
        <strain evidence="6 7">GH-76</strain>
    </source>
</reference>
<comment type="caution">
    <text evidence="6">The sequence shown here is derived from an EMBL/GenBank/DDBJ whole genome shotgun (WGS) entry which is preliminary data.</text>
</comment>
<dbReference type="InterPro" id="IPR002893">
    <property type="entry name" value="Znf_MYND"/>
</dbReference>
<dbReference type="Proteomes" id="UP001465976">
    <property type="component" value="Unassembled WGS sequence"/>
</dbReference>
<dbReference type="EMBL" id="JBAHYK010000055">
    <property type="protein sequence ID" value="KAL0579561.1"/>
    <property type="molecule type" value="Genomic_DNA"/>
</dbReference>
<name>A0ABR3FW58_9AGAR</name>
<evidence type="ECO:0000256" key="3">
    <source>
        <dbReference type="ARBA" id="ARBA00022833"/>
    </source>
</evidence>
<evidence type="ECO:0000256" key="2">
    <source>
        <dbReference type="ARBA" id="ARBA00022771"/>
    </source>
</evidence>
<keyword evidence="2 4" id="KW-0863">Zinc-finger</keyword>
<keyword evidence="1" id="KW-0479">Metal-binding</keyword>
<evidence type="ECO:0000259" key="5">
    <source>
        <dbReference type="PROSITE" id="PS50865"/>
    </source>
</evidence>
<gene>
    <name evidence="6" type="ORF">V5O48_002441</name>
</gene>
<protein>
    <recommendedName>
        <fullName evidence="5">MYND-type domain-containing protein</fullName>
    </recommendedName>
</protein>
<proteinExistence type="predicted"/>
<evidence type="ECO:0000313" key="7">
    <source>
        <dbReference type="Proteomes" id="UP001465976"/>
    </source>
</evidence>
<dbReference type="Gene3D" id="6.10.140.2220">
    <property type="match status" value="1"/>
</dbReference>
<sequence length="608" mass="67761">MPHLRTFMNKFSSSSAATCVSSLSLGQVILGLERLGEPPKPFQASPIVVDALNTVAALAMHALSQPLNTLWATTPALWRTVLEPWLKALLIHTLIIPNQTTRNVSCDIREDTLWIVPWLLESFIGAGFLFTSTDASSDSYFLTPQLQHLVVRTWRVLSKEPNATWGWWSSLLVLFKHGFRPGLGMGMDLLDGPTLSTFSTGEISGLVLYVASTVERLSDMTDEELAEFAAFMCLFSDIVIKAKLGTVQEVGCCRSVLEKEATGLVHVLAELIRHQRLAKGNDEWRRDRRDCEPNPIMLSVASVLSCILEGPGPVSAFITSGILSTFLRHPEHFPGLTPEVRPLASDLLDSIDRYMFFPSVQRSFALATKRDGSVAPERGSVPSRELVKHWNKCREKALYLSTVRKDLKKDGLLYQCTVAKCTNVQVMKYKCCSRCKAFYCSRTCQKLDWAGGHRARCSASNIGLNQAVQDRQFLCSVVGRYLIDNANDVDEIIHSYAATLREPAWQDAQNDPFLQDTGLVINERKYPVLVVDLNAADMAIPSAWVKAMTTAALDDLLEYCDDIIKVWRTMPASRLFVIALPPSPDGVLVVDHAFSFQLPWPRYGFNTD</sequence>
<keyword evidence="7" id="KW-1185">Reference proteome</keyword>
<evidence type="ECO:0000313" key="6">
    <source>
        <dbReference type="EMBL" id="KAL0579561.1"/>
    </source>
</evidence>
<organism evidence="6 7">
    <name type="scientific">Marasmius crinis-equi</name>
    <dbReference type="NCBI Taxonomy" id="585013"/>
    <lineage>
        <taxon>Eukaryota</taxon>
        <taxon>Fungi</taxon>
        <taxon>Dikarya</taxon>
        <taxon>Basidiomycota</taxon>
        <taxon>Agaricomycotina</taxon>
        <taxon>Agaricomycetes</taxon>
        <taxon>Agaricomycetidae</taxon>
        <taxon>Agaricales</taxon>
        <taxon>Marasmiineae</taxon>
        <taxon>Marasmiaceae</taxon>
        <taxon>Marasmius</taxon>
    </lineage>
</organism>